<dbReference type="InterPro" id="IPR029787">
    <property type="entry name" value="Nucleotide_cyclase"/>
</dbReference>
<dbReference type="EMBL" id="QGGL01000006">
    <property type="protein sequence ID" value="PWK13833.1"/>
    <property type="molecule type" value="Genomic_DNA"/>
</dbReference>
<dbReference type="PANTHER" id="PTHR43081">
    <property type="entry name" value="ADENYLATE CYCLASE, TERMINAL-DIFFERENTIATION SPECIFIC-RELATED"/>
    <property type="match status" value="1"/>
</dbReference>
<comment type="caution">
    <text evidence="3">The sequence shown here is derived from an EMBL/GenBank/DDBJ whole genome shotgun (WGS) entry which is preliminary data.</text>
</comment>
<dbReference type="GO" id="GO:0006171">
    <property type="term" value="P:cAMP biosynthetic process"/>
    <property type="evidence" value="ECO:0007669"/>
    <property type="project" value="TreeGrafter"/>
</dbReference>
<dbReference type="CDD" id="cd07302">
    <property type="entry name" value="CHD"/>
    <property type="match status" value="1"/>
</dbReference>
<evidence type="ECO:0000313" key="4">
    <source>
        <dbReference type="Proteomes" id="UP000245634"/>
    </source>
</evidence>
<evidence type="ECO:0000313" key="3">
    <source>
        <dbReference type="EMBL" id="PWK13833.1"/>
    </source>
</evidence>
<dbReference type="Gene3D" id="3.30.70.1230">
    <property type="entry name" value="Nucleotide cyclase"/>
    <property type="match status" value="1"/>
</dbReference>
<dbReference type="InterPro" id="IPR001054">
    <property type="entry name" value="A/G_cyclase"/>
</dbReference>
<comment type="similarity">
    <text evidence="1">Belongs to the adenylyl cyclase class-3 family.</text>
</comment>
<dbReference type="AlphaFoldDB" id="A0A316DC79"/>
<dbReference type="Pfam" id="PF19363">
    <property type="entry name" value="DUF5939"/>
    <property type="match status" value="1"/>
</dbReference>
<organism evidence="3 4">
    <name type="scientific">Tumebacillus permanentifrigoris</name>
    <dbReference type="NCBI Taxonomy" id="378543"/>
    <lineage>
        <taxon>Bacteria</taxon>
        <taxon>Bacillati</taxon>
        <taxon>Bacillota</taxon>
        <taxon>Bacilli</taxon>
        <taxon>Bacillales</taxon>
        <taxon>Alicyclobacillaceae</taxon>
        <taxon>Tumebacillus</taxon>
    </lineage>
</organism>
<evidence type="ECO:0000256" key="1">
    <source>
        <dbReference type="ARBA" id="ARBA00005381"/>
    </source>
</evidence>
<dbReference type="PANTHER" id="PTHR43081:SF19">
    <property type="entry name" value="PH-SENSITIVE ADENYLATE CYCLASE RV1264"/>
    <property type="match status" value="1"/>
</dbReference>
<reference evidence="3 4" key="1">
    <citation type="submission" date="2018-05" db="EMBL/GenBank/DDBJ databases">
        <title>Genomic Encyclopedia of Type Strains, Phase IV (KMG-IV): sequencing the most valuable type-strain genomes for metagenomic binning, comparative biology and taxonomic classification.</title>
        <authorList>
            <person name="Goeker M."/>
        </authorList>
    </citation>
    <scope>NUCLEOTIDE SEQUENCE [LARGE SCALE GENOMIC DNA]</scope>
    <source>
        <strain evidence="3 4">DSM 18773</strain>
    </source>
</reference>
<dbReference type="SUPFAM" id="SSF55073">
    <property type="entry name" value="Nucleotide cyclase"/>
    <property type="match status" value="1"/>
</dbReference>
<evidence type="ECO:0000259" key="2">
    <source>
        <dbReference type="PROSITE" id="PS50125"/>
    </source>
</evidence>
<dbReference type="OrthoDB" id="9801841at2"/>
<dbReference type="InterPro" id="IPR045983">
    <property type="entry name" value="GUC-dom-containing_N"/>
</dbReference>
<name>A0A316DC79_9BACL</name>
<keyword evidence="4" id="KW-1185">Reference proteome</keyword>
<dbReference type="GO" id="GO:0035556">
    <property type="term" value="P:intracellular signal transduction"/>
    <property type="evidence" value="ECO:0007669"/>
    <property type="project" value="InterPro"/>
</dbReference>
<dbReference type="Proteomes" id="UP000245634">
    <property type="component" value="Unassembled WGS sequence"/>
</dbReference>
<dbReference type="PROSITE" id="PS50125">
    <property type="entry name" value="GUANYLATE_CYCLASE_2"/>
    <property type="match status" value="1"/>
</dbReference>
<dbReference type="Pfam" id="PF00211">
    <property type="entry name" value="Guanylate_cyc"/>
    <property type="match status" value="1"/>
</dbReference>
<gene>
    <name evidence="3" type="ORF">C7459_106113</name>
</gene>
<dbReference type="GO" id="GO:0004016">
    <property type="term" value="F:adenylate cyclase activity"/>
    <property type="evidence" value="ECO:0007669"/>
    <property type="project" value="UniProtKB-ARBA"/>
</dbReference>
<sequence length="494" mass="55694">MGRGSWTTEMKATMTILWSKIEEIRTQFELQDEELLYRFGEILEGLDSWDLFRINPLRFAATHELDPARVLNLFIYGTKVGLFELDWNLICPMCSCVEHTYNSLNQIAMGDTFRCTLCDVDVETELDNYVEVSFNLHPAVQDLQIDPFADHNSYLRYFFSQNFIRPQYMMDYIQGKAFKSFTVVPPHRTAATHLNGAPGELYRIASLDKHSMCHIQFTDEQQERPQTIEVELTANGLLPELIELAAGPVEILLHNRDSNQIACTLMYTNHLEMDCHASDEKEQMTALPFLSGKMLLNNQKFRETFLVENLPNGMNLKLSNLTVLFTDLKGSTALYEKTGDVEAYRLVQDHFRLLTDVVSQHSGATVKTMGDAIMASFSTPADGLTAALEMVREMKNLNDSLDLDATLEVKIGLHTGPALAVKANETIDFFGQTVNLAARVQGQARAGEVWISDAICQDAAARDVMFANGYTPEQHTITLKGVNSPSTVYRCVKR</sequence>
<feature type="domain" description="Guanylate cyclase" evidence="2">
    <location>
        <begin position="322"/>
        <end position="441"/>
    </location>
</feature>
<accession>A0A316DC79</accession>
<proteinExistence type="inferred from homology"/>
<protein>
    <submittedName>
        <fullName evidence="3">Class 3 adenylate cyclase</fullName>
    </submittedName>
</protein>
<dbReference type="InterPro" id="IPR050697">
    <property type="entry name" value="Adenylyl/Guanylyl_Cyclase_3/4"/>
</dbReference>
<dbReference type="SMART" id="SM00044">
    <property type="entry name" value="CYCc"/>
    <property type="match status" value="1"/>
</dbReference>